<dbReference type="SMART" id="SM00448">
    <property type="entry name" value="REC"/>
    <property type="match status" value="1"/>
</dbReference>
<name>A0A517M678_9BACT</name>
<dbReference type="OrthoDB" id="9813953at2"/>
<dbReference type="InterPro" id="IPR011006">
    <property type="entry name" value="CheY-like_superfamily"/>
</dbReference>
<evidence type="ECO:0000256" key="1">
    <source>
        <dbReference type="PROSITE-ProRule" id="PRU00169"/>
    </source>
</evidence>
<dbReference type="PANTHER" id="PTHR43228:SF1">
    <property type="entry name" value="TWO-COMPONENT RESPONSE REGULATOR ARR22"/>
    <property type="match status" value="1"/>
</dbReference>
<feature type="modified residue" description="4-aspartylphosphate" evidence="1">
    <location>
        <position position="54"/>
    </location>
</feature>
<keyword evidence="4" id="KW-1185">Reference proteome</keyword>
<dbReference type="PROSITE" id="PS50110">
    <property type="entry name" value="RESPONSE_REGULATORY"/>
    <property type="match status" value="1"/>
</dbReference>
<dbReference type="Pfam" id="PF00072">
    <property type="entry name" value="Response_reg"/>
    <property type="match status" value="1"/>
</dbReference>
<reference evidence="3 4" key="1">
    <citation type="submission" date="2019-02" db="EMBL/GenBank/DDBJ databases">
        <title>Deep-cultivation of Planctomycetes and their phenomic and genomic characterization uncovers novel biology.</title>
        <authorList>
            <person name="Wiegand S."/>
            <person name="Jogler M."/>
            <person name="Boedeker C."/>
            <person name="Pinto D."/>
            <person name="Vollmers J."/>
            <person name="Rivas-Marin E."/>
            <person name="Kohn T."/>
            <person name="Peeters S.H."/>
            <person name="Heuer A."/>
            <person name="Rast P."/>
            <person name="Oberbeckmann S."/>
            <person name="Bunk B."/>
            <person name="Jeske O."/>
            <person name="Meyerdierks A."/>
            <person name="Storesund J.E."/>
            <person name="Kallscheuer N."/>
            <person name="Luecker S."/>
            <person name="Lage O.M."/>
            <person name="Pohl T."/>
            <person name="Merkel B.J."/>
            <person name="Hornburger P."/>
            <person name="Mueller R.-W."/>
            <person name="Bruemmer F."/>
            <person name="Labrenz M."/>
            <person name="Spormann A.M."/>
            <person name="Op den Camp H."/>
            <person name="Overmann J."/>
            <person name="Amann R."/>
            <person name="Jetten M.S.M."/>
            <person name="Mascher T."/>
            <person name="Medema M.H."/>
            <person name="Devos D.P."/>
            <person name="Kaster A.-K."/>
            <person name="Ovreas L."/>
            <person name="Rohde M."/>
            <person name="Galperin M.Y."/>
            <person name="Jogler C."/>
        </authorList>
    </citation>
    <scope>NUCLEOTIDE SEQUENCE [LARGE SCALE GENOMIC DNA]</scope>
    <source>
        <strain evidence="3 4">EC9</strain>
    </source>
</reference>
<dbReference type="Gene3D" id="3.40.50.2300">
    <property type="match status" value="1"/>
</dbReference>
<dbReference type="GO" id="GO:0000160">
    <property type="term" value="P:phosphorelay signal transduction system"/>
    <property type="evidence" value="ECO:0007669"/>
    <property type="project" value="InterPro"/>
</dbReference>
<accession>A0A517M678</accession>
<evidence type="ECO:0000313" key="3">
    <source>
        <dbReference type="EMBL" id="QDS90378.1"/>
    </source>
</evidence>
<dbReference type="KEGG" id="ruv:EC9_45860"/>
<dbReference type="InterPro" id="IPR001789">
    <property type="entry name" value="Sig_transdc_resp-reg_receiver"/>
</dbReference>
<sequence length="124" mass="13604">MDQKVLLADDSGVMRKIILRALNAAGVTDVIEAADGSQAWASFQSTQFDMVLTDWNMPMMTGLELLKNIRQAGSTIPVIMITTESERGRVIEAIQAGVSDFLPKPFENELLQEKLIKHLSAIAS</sequence>
<evidence type="ECO:0000313" key="4">
    <source>
        <dbReference type="Proteomes" id="UP000319557"/>
    </source>
</evidence>
<dbReference type="InterPro" id="IPR052048">
    <property type="entry name" value="ST_Response_Regulator"/>
</dbReference>
<organism evidence="3 4">
    <name type="scientific">Rosistilla ulvae</name>
    <dbReference type="NCBI Taxonomy" id="1930277"/>
    <lineage>
        <taxon>Bacteria</taxon>
        <taxon>Pseudomonadati</taxon>
        <taxon>Planctomycetota</taxon>
        <taxon>Planctomycetia</taxon>
        <taxon>Pirellulales</taxon>
        <taxon>Pirellulaceae</taxon>
        <taxon>Rosistilla</taxon>
    </lineage>
</organism>
<dbReference type="AlphaFoldDB" id="A0A517M678"/>
<dbReference type="SUPFAM" id="SSF52172">
    <property type="entry name" value="CheY-like"/>
    <property type="match status" value="1"/>
</dbReference>
<feature type="domain" description="Response regulatory" evidence="2">
    <location>
        <begin position="4"/>
        <end position="119"/>
    </location>
</feature>
<protein>
    <submittedName>
        <fullName evidence="3">Chemotaxis protein CheY</fullName>
    </submittedName>
</protein>
<dbReference type="Proteomes" id="UP000319557">
    <property type="component" value="Chromosome"/>
</dbReference>
<dbReference type="EMBL" id="CP036261">
    <property type="protein sequence ID" value="QDS90378.1"/>
    <property type="molecule type" value="Genomic_DNA"/>
</dbReference>
<proteinExistence type="predicted"/>
<dbReference type="PANTHER" id="PTHR43228">
    <property type="entry name" value="TWO-COMPONENT RESPONSE REGULATOR"/>
    <property type="match status" value="1"/>
</dbReference>
<evidence type="ECO:0000259" key="2">
    <source>
        <dbReference type="PROSITE" id="PS50110"/>
    </source>
</evidence>
<dbReference type="RefSeq" id="WP_145348202.1">
    <property type="nucleotide sequence ID" value="NZ_CP036261.1"/>
</dbReference>
<gene>
    <name evidence="3" type="primary">cheY_3</name>
    <name evidence="3" type="ORF">EC9_45860</name>
</gene>
<keyword evidence="1" id="KW-0597">Phosphoprotein</keyword>